<dbReference type="RefSeq" id="XP_009653725.1">
    <property type="nucleotide sequence ID" value="XM_009655430.1"/>
</dbReference>
<protein>
    <submittedName>
        <fullName evidence="2">Uncharacterized protein</fullName>
    </submittedName>
</protein>
<feature type="region of interest" description="Disordered" evidence="1">
    <location>
        <begin position="198"/>
        <end position="244"/>
    </location>
</feature>
<feature type="region of interest" description="Disordered" evidence="1">
    <location>
        <begin position="113"/>
        <end position="148"/>
    </location>
</feature>
<dbReference type="HOGENOM" id="CLU_1016359_0_0_1"/>
<feature type="region of interest" description="Disordered" evidence="1">
    <location>
        <begin position="1"/>
        <end position="53"/>
    </location>
</feature>
<accession>G2XFK4</accession>
<dbReference type="InParanoid" id="G2XFK4"/>
<dbReference type="KEGG" id="vda:VDAG_09128"/>
<keyword evidence="3" id="KW-1185">Reference proteome</keyword>
<reference evidence="2 3" key="1">
    <citation type="submission" date="2008-03" db="EMBL/GenBank/DDBJ databases">
        <title>The Genome Sequence of Verticillium dahliae VdLs.17.</title>
        <authorList>
            <consortium name="The Broad Institute Genome Sequencing Platform"/>
            <person name="Ma L.-J.J."/>
            <person name="Klosterman S.J."/>
            <person name="Subbarao K."/>
            <person name="Dobinson K."/>
            <person name="Veronese P."/>
            <person name="Kang S."/>
            <person name="Gold S.E."/>
            <person name="Young S."/>
            <person name="Jaffe D."/>
            <person name="Gnerre S."/>
            <person name="Berlin A."/>
            <person name="Heiman D."/>
            <person name="Hepburn T."/>
            <person name="Sykes S."/>
            <person name="Alvarado L."/>
            <person name="Kodira C.D."/>
            <person name="Lander E."/>
            <person name="Galagan J."/>
            <person name="Nusbaum C."/>
            <person name="Birren B."/>
        </authorList>
    </citation>
    <scope>NUCLEOTIDE SEQUENCE [LARGE SCALE GENOMIC DNA]</scope>
    <source>
        <strain evidence="3">VdLs.17 / ATCC MYA-4575 / FGSC 10137</strain>
    </source>
</reference>
<dbReference type="EMBL" id="DS572717">
    <property type="protein sequence ID" value="EGY18602.1"/>
    <property type="molecule type" value="Genomic_DNA"/>
</dbReference>
<name>G2XFK4_VERDV</name>
<evidence type="ECO:0000256" key="1">
    <source>
        <dbReference type="SAM" id="MobiDB-lite"/>
    </source>
</evidence>
<proteinExistence type="predicted"/>
<dbReference type="GeneID" id="20710591"/>
<evidence type="ECO:0000313" key="2">
    <source>
        <dbReference type="EMBL" id="EGY18602.1"/>
    </source>
</evidence>
<gene>
    <name evidence="2" type="ORF">VDAG_09128</name>
</gene>
<evidence type="ECO:0000313" key="3">
    <source>
        <dbReference type="Proteomes" id="UP000001611"/>
    </source>
</evidence>
<feature type="compositionally biased region" description="Polar residues" evidence="1">
    <location>
        <begin position="1"/>
        <end position="10"/>
    </location>
</feature>
<feature type="compositionally biased region" description="Basic and acidic residues" evidence="1">
    <location>
        <begin position="232"/>
        <end position="244"/>
    </location>
</feature>
<organism evidence="2 3">
    <name type="scientific">Verticillium dahliae (strain VdLs.17 / ATCC MYA-4575 / FGSC 10137)</name>
    <name type="common">Verticillium wilt</name>
    <dbReference type="NCBI Taxonomy" id="498257"/>
    <lineage>
        <taxon>Eukaryota</taxon>
        <taxon>Fungi</taxon>
        <taxon>Dikarya</taxon>
        <taxon>Ascomycota</taxon>
        <taxon>Pezizomycotina</taxon>
        <taxon>Sordariomycetes</taxon>
        <taxon>Hypocreomycetidae</taxon>
        <taxon>Glomerellales</taxon>
        <taxon>Plectosphaerellaceae</taxon>
        <taxon>Verticillium</taxon>
    </lineage>
</organism>
<sequence>MFAGESSTATKPRPATPEARSLEHNNGSSRKGQCFTERADREENRPPCSPGHQHRMLMQVRAASLVDQASFIRPSAWYAVASTYCDASRSGCVSASVVPQTTTTCSSSLMVCPSARQSPPPSASRTSTRRRTCNTGFREPFNRLSNTTLTQPDANLADNAVLSQDDLSFSERSVRQRYFLLRRRKHVITHGIIRPAMEVTPTDGPARQGHEPETTHAWSSMGNPVLGFDTSKSTERCRGKAGDRAPSRKTAAFRQRHAKHRRNTKLSMMLRILL</sequence>
<dbReference type="Proteomes" id="UP000001611">
    <property type="component" value="Chromosome 4"/>
</dbReference>
<dbReference type="AlphaFoldDB" id="G2XFK4"/>